<proteinExistence type="predicted"/>
<sequence>MAGRLKSGQRKKRVWPAALILLPVLLVHGCVGHGLQTLLRSWQPLDEAPPRLSVSYVRELRPEPVAALPKPLASKPRPPVVPAQAAAALPPEAPIPAAEPQAEAASAPELAASAAEADAEASAKPAAAASAPQDLANQEPGPEWPPSTRLSYELTGNYRGAVTGQAQVAWIRQGSRYQVHLEVGVGPVFAPLLSRRMSSDGVLGPNGISPRRYDEDTKFILGELRRLSLLFQGDSLRLADGREEALAAGSQDAASQFVQLTWLFLTGREQMRPGLVLELPLVLPRRQYRWRYEVLGEELLPTPMGALATWHLRPSVVASGGDLTAEVWLAPSLQYLPVRIRIRQDEKNFVDLMLKAPPLQAEPEP</sequence>
<dbReference type="Proteomes" id="UP000562027">
    <property type="component" value="Unassembled WGS sequence"/>
</dbReference>
<name>A0A840LLL1_9BURK</name>
<dbReference type="RefSeq" id="WP_184304790.1">
    <property type="nucleotide sequence ID" value="NZ_JACHLP010000016.1"/>
</dbReference>
<evidence type="ECO:0000313" key="3">
    <source>
        <dbReference type="Proteomes" id="UP000562027"/>
    </source>
</evidence>
<dbReference type="AlphaFoldDB" id="A0A840LLL1"/>
<evidence type="ECO:0008006" key="4">
    <source>
        <dbReference type="Google" id="ProtNLM"/>
    </source>
</evidence>
<comment type="caution">
    <text evidence="2">The sequence shown here is derived from an EMBL/GenBank/DDBJ whole genome shotgun (WGS) entry which is preliminary data.</text>
</comment>
<evidence type="ECO:0000313" key="2">
    <source>
        <dbReference type="EMBL" id="MBB4846197.1"/>
    </source>
</evidence>
<reference evidence="2 3" key="1">
    <citation type="submission" date="2020-08" db="EMBL/GenBank/DDBJ databases">
        <title>Functional genomics of gut bacteria from endangered species of beetles.</title>
        <authorList>
            <person name="Carlos-Shanley C."/>
        </authorList>
    </citation>
    <scope>NUCLEOTIDE SEQUENCE [LARGE SCALE GENOMIC DNA]</scope>
    <source>
        <strain evidence="2 3">S00239</strain>
    </source>
</reference>
<dbReference type="InterPro" id="IPR021457">
    <property type="entry name" value="DUF3108"/>
</dbReference>
<feature type="compositionally biased region" description="Low complexity" evidence="1">
    <location>
        <begin position="82"/>
        <end position="136"/>
    </location>
</feature>
<evidence type="ECO:0000256" key="1">
    <source>
        <dbReference type="SAM" id="MobiDB-lite"/>
    </source>
</evidence>
<accession>A0A840LLL1</accession>
<organism evidence="2 3">
    <name type="scientific">Roseateles oligotrophus</name>
    <dbReference type="NCBI Taxonomy" id="1769250"/>
    <lineage>
        <taxon>Bacteria</taxon>
        <taxon>Pseudomonadati</taxon>
        <taxon>Pseudomonadota</taxon>
        <taxon>Betaproteobacteria</taxon>
        <taxon>Burkholderiales</taxon>
        <taxon>Sphaerotilaceae</taxon>
        <taxon>Roseateles</taxon>
    </lineage>
</organism>
<gene>
    <name evidence="2" type="ORF">HNP55_004751</name>
</gene>
<dbReference type="EMBL" id="JACHLP010000016">
    <property type="protein sequence ID" value="MBB4846197.1"/>
    <property type="molecule type" value="Genomic_DNA"/>
</dbReference>
<keyword evidence="3" id="KW-1185">Reference proteome</keyword>
<feature type="region of interest" description="Disordered" evidence="1">
    <location>
        <begin position="68"/>
        <end position="151"/>
    </location>
</feature>
<dbReference type="Pfam" id="PF11306">
    <property type="entry name" value="DUF3108"/>
    <property type="match status" value="1"/>
</dbReference>
<protein>
    <recommendedName>
        <fullName evidence="4">DUF3108 domain-containing protein</fullName>
    </recommendedName>
</protein>